<keyword evidence="1" id="KW-0175">Coiled coil</keyword>
<name>A0ABV8SCG0_9BACL</name>
<comment type="caution">
    <text evidence="2">The sequence shown here is derived from an EMBL/GenBank/DDBJ whole genome shotgun (WGS) entry which is preliminary data.</text>
</comment>
<evidence type="ECO:0000313" key="3">
    <source>
        <dbReference type="Proteomes" id="UP001595755"/>
    </source>
</evidence>
<feature type="coiled-coil region" evidence="1">
    <location>
        <begin position="147"/>
        <end position="174"/>
    </location>
</feature>
<protein>
    <submittedName>
        <fullName evidence="2">Uncharacterized protein</fullName>
    </submittedName>
</protein>
<gene>
    <name evidence="2" type="ORF">ACFO1S_14100</name>
</gene>
<keyword evidence="3" id="KW-1185">Reference proteome</keyword>
<feature type="coiled-coil region" evidence="1">
    <location>
        <begin position="31"/>
        <end position="110"/>
    </location>
</feature>
<dbReference type="RefSeq" id="WP_204606403.1">
    <property type="nucleotide sequence ID" value="NZ_JBHSED010000028.1"/>
</dbReference>
<evidence type="ECO:0000256" key="1">
    <source>
        <dbReference type="SAM" id="Coils"/>
    </source>
</evidence>
<sequence length="294" mass="32308">MGLSIKKIRKAASRAADKIGEAAAATESAARAAAAKAAEDAANEAKRAAEEVAKQAEAELKRQTEALAEQARIAEEAARKAAEEQARQAIEAAQKAAAELNRQAENLVKEQITSALGSVVANVQDFTEAGQVFVKQIQSEIQNLIELANIDALKRKLLQKAEQLSEEYLKNKIEPIAEAIALTSVPDVKLDLSTTSIKIEVFIYFLLQQDKASDPSTNAIAVLTTDLEQDITKLAPPEVDVQFNFNKDKLEAELRDRIQEKIEKEKNNLIQGFLKSFFSDYFAVFDKILKLIPK</sequence>
<evidence type="ECO:0000313" key="2">
    <source>
        <dbReference type="EMBL" id="MFC4304557.1"/>
    </source>
</evidence>
<proteinExistence type="predicted"/>
<accession>A0ABV8SCG0</accession>
<dbReference type="Proteomes" id="UP001595755">
    <property type="component" value="Unassembled WGS sequence"/>
</dbReference>
<organism evidence="2 3">
    <name type="scientific">Cohnella boryungensis</name>
    <dbReference type="NCBI Taxonomy" id="768479"/>
    <lineage>
        <taxon>Bacteria</taxon>
        <taxon>Bacillati</taxon>
        <taxon>Bacillota</taxon>
        <taxon>Bacilli</taxon>
        <taxon>Bacillales</taxon>
        <taxon>Paenibacillaceae</taxon>
        <taxon>Cohnella</taxon>
    </lineage>
</organism>
<reference evidence="3" key="1">
    <citation type="journal article" date="2019" name="Int. J. Syst. Evol. Microbiol.">
        <title>The Global Catalogue of Microorganisms (GCM) 10K type strain sequencing project: providing services to taxonomists for standard genome sequencing and annotation.</title>
        <authorList>
            <consortium name="The Broad Institute Genomics Platform"/>
            <consortium name="The Broad Institute Genome Sequencing Center for Infectious Disease"/>
            <person name="Wu L."/>
            <person name="Ma J."/>
        </authorList>
    </citation>
    <scope>NUCLEOTIDE SEQUENCE [LARGE SCALE GENOMIC DNA]</scope>
    <source>
        <strain evidence="3">CGMCC 4.1641</strain>
    </source>
</reference>
<dbReference type="EMBL" id="JBHSED010000028">
    <property type="protein sequence ID" value="MFC4304557.1"/>
    <property type="molecule type" value="Genomic_DNA"/>
</dbReference>